<organism evidence="2 3">
    <name type="scientific">Ridgeia piscesae</name>
    <name type="common">Tubeworm</name>
    <dbReference type="NCBI Taxonomy" id="27915"/>
    <lineage>
        <taxon>Eukaryota</taxon>
        <taxon>Metazoa</taxon>
        <taxon>Spiralia</taxon>
        <taxon>Lophotrochozoa</taxon>
        <taxon>Annelida</taxon>
        <taxon>Polychaeta</taxon>
        <taxon>Sedentaria</taxon>
        <taxon>Canalipalpata</taxon>
        <taxon>Sabellida</taxon>
        <taxon>Siboglinidae</taxon>
        <taxon>Ridgeia</taxon>
    </lineage>
</organism>
<name>A0AAD9PB80_RIDPI</name>
<evidence type="ECO:0000256" key="1">
    <source>
        <dbReference type="SAM" id="SignalP"/>
    </source>
</evidence>
<keyword evidence="1" id="KW-0732">Signal</keyword>
<evidence type="ECO:0000313" key="3">
    <source>
        <dbReference type="Proteomes" id="UP001209878"/>
    </source>
</evidence>
<feature type="chain" id="PRO_5042211171" description="Secreted protein" evidence="1">
    <location>
        <begin position="28"/>
        <end position="109"/>
    </location>
</feature>
<dbReference type="AlphaFoldDB" id="A0AAD9PB80"/>
<protein>
    <recommendedName>
        <fullName evidence="4">Secreted protein</fullName>
    </recommendedName>
</protein>
<keyword evidence="3" id="KW-1185">Reference proteome</keyword>
<evidence type="ECO:0008006" key="4">
    <source>
        <dbReference type="Google" id="ProtNLM"/>
    </source>
</evidence>
<reference evidence="2" key="1">
    <citation type="journal article" date="2023" name="Mol. Biol. Evol.">
        <title>Third-Generation Sequencing Reveals the Adaptive Role of the Epigenome in Three Deep-Sea Polychaetes.</title>
        <authorList>
            <person name="Perez M."/>
            <person name="Aroh O."/>
            <person name="Sun Y."/>
            <person name="Lan Y."/>
            <person name="Juniper S.K."/>
            <person name="Young C.R."/>
            <person name="Angers B."/>
            <person name="Qian P.Y."/>
        </authorList>
    </citation>
    <scope>NUCLEOTIDE SEQUENCE</scope>
    <source>
        <strain evidence="2">R07B-5</strain>
    </source>
</reference>
<comment type="caution">
    <text evidence="2">The sequence shown here is derived from an EMBL/GenBank/DDBJ whole genome shotgun (WGS) entry which is preliminary data.</text>
</comment>
<dbReference type="EMBL" id="JAODUO010000052">
    <property type="protein sequence ID" value="KAK2191524.1"/>
    <property type="molecule type" value="Genomic_DNA"/>
</dbReference>
<proteinExistence type="predicted"/>
<evidence type="ECO:0000313" key="2">
    <source>
        <dbReference type="EMBL" id="KAK2191524.1"/>
    </source>
</evidence>
<accession>A0AAD9PB80</accession>
<feature type="signal peptide" evidence="1">
    <location>
        <begin position="1"/>
        <end position="27"/>
    </location>
</feature>
<sequence length="109" mass="12162">MAPPSAATRTLLFMLCTGLVIINMSHRLDCTGRHICPSSDSAKYWEKLAHYVALTQAVCLVYDKSRFTTSKTRNYNWFSVILPLCVCNTDIATSYSDCSGICTNPRDSK</sequence>
<gene>
    <name evidence="2" type="ORF">NP493_49g10023</name>
</gene>
<dbReference type="Proteomes" id="UP001209878">
    <property type="component" value="Unassembled WGS sequence"/>
</dbReference>